<feature type="region of interest" description="Disordered" evidence="2">
    <location>
        <begin position="471"/>
        <end position="502"/>
    </location>
</feature>
<feature type="compositionally biased region" description="Basic and acidic residues" evidence="2">
    <location>
        <begin position="518"/>
        <end position="528"/>
    </location>
</feature>
<gene>
    <name evidence="4" type="ORF">QQX02_01990</name>
</gene>
<dbReference type="SMART" id="SM00507">
    <property type="entry name" value="HNHc"/>
    <property type="match status" value="1"/>
</dbReference>
<feature type="region of interest" description="Disordered" evidence="2">
    <location>
        <begin position="91"/>
        <end position="116"/>
    </location>
</feature>
<keyword evidence="5" id="KW-1185">Reference proteome</keyword>
<dbReference type="InterPro" id="IPR002711">
    <property type="entry name" value="HNH"/>
</dbReference>
<protein>
    <submittedName>
        <fullName evidence="4">DUF222 domain-containing protein</fullName>
    </submittedName>
</protein>
<dbReference type="InterPro" id="IPR003870">
    <property type="entry name" value="DUF222"/>
</dbReference>
<feature type="compositionally biased region" description="Low complexity" evidence="2">
    <location>
        <begin position="486"/>
        <end position="496"/>
    </location>
</feature>
<dbReference type="Pfam" id="PF02720">
    <property type="entry name" value="DUF222"/>
    <property type="match status" value="1"/>
</dbReference>
<dbReference type="Gene3D" id="1.10.30.50">
    <property type="match status" value="1"/>
</dbReference>
<sequence length="597" mass="64411">MTEAPVLLAPDEGMAGEAARGGDGADGGSTWDQRVRAALVDRRELTHASVSAMAEDDLVALGAALGAVRKDADRMMAVVAAEQAARSRAKANEVGLARRRGKGDERGMVSAQTGGSHAEAGRLIELGEALRDAERADAERADAEPAPDKGQPEPAPVFPEVAKAVNAGELGVEASAMILRMLRRVAKRCPEQSLASAEKDLVHSARYMRIDRLAGLITRTEERLDREHLEELARDRRERRFLRIGEAPDGMVTVTGRLDPENGAPLIAVLQAMVTQHFRLRKRMQDAAKAGESVVIDERTPEQVRADAIGDFARHLAGCEVEVLPRSGVTLVVRTTLDELREGLGGASVDGLSTSVDAGALRRAAAAAGVIPQVMGGESVALDHGRRKRHFTHEQKLALVERDGGCAMCGAPPSWCDAHHIRHWARGGTTDMDNGVLLCVRCHHDIHRDDWQIHATPDEVWFTPPATVDPARRKRPGGRRLFDAYPLEPEPTSSPSDSDRRCAMAAPVPCVVARVTRDEDEHWREEPAVRTNANSTAGPAAIPNASPTAIPTATPTASLRVTAPRRPHVASALRDQRRARGRASPGRHAPRPTSRCF</sequence>
<evidence type="ECO:0000256" key="1">
    <source>
        <dbReference type="ARBA" id="ARBA00023450"/>
    </source>
</evidence>
<evidence type="ECO:0000313" key="5">
    <source>
        <dbReference type="Proteomes" id="UP001172708"/>
    </source>
</evidence>
<reference evidence="4" key="1">
    <citation type="submission" date="2023-06" db="EMBL/GenBank/DDBJ databases">
        <title>Egi l300058.</title>
        <authorList>
            <person name="Gao L."/>
            <person name="Fang B.-Z."/>
            <person name="Li W.-J."/>
        </authorList>
    </citation>
    <scope>NUCLEOTIDE SEQUENCE</scope>
    <source>
        <strain evidence="4">EGI L300058</strain>
    </source>
</reference>
<feature type="region of interest" description="Disordered" evidence="2">
    <location>
        <begin position="1"/>
        <end position="30"/>
    </location>
</feature>
<feature type="compositionally biased region" description="Low complexity" evidence="2">
    <location>
        <begin position="539"/>
        <end position="558"/>
    </location>
</feature>
<comment type="similarity">
    <text evidence="1">Belongs to the Rv1128c/1148c/1588c/1702c/1945/3466 family.</text>
</comment>
<feature type="compositionally biased region" description="Basic and acidic residues" evidence="2">
    <location>
        <begin position="134"/>
        <end position="151"/>
    </location>
</feature>
<dbReference type="RefSeq" id="WP_301140885.1">
    <property type="nucleotide sequence ID" value="NZ_JAUHQA010000001.1"/>
</dbReference>
<feature type="region of interest" description="Disordered" evidence="2">
    <location>
        <begin position="518"/>
        <end position="597"/>
    </location>
</feature>
<name>A0ABT8GE47_9MICO</name>
<comment type="caution">
    <text evidence="4">The sequence shown here is derived from an EMBL/GenBank/DDBJ whole genome shotgun (WGS) entry which is preliminary data.</text>
</comment>
<evidence type="ECO:0000256" key="2">
    <source>
        <dbReference type="SAM" id="MobiDB-lite"/>
    </source>
</evidence>
<evidence type="ECO:0000313" key="4">
    <source>
        <dbReference type="EMBL" id="MDN4479697.1"/>
    </source>
</evidence>
<feature type="region of interest" description="Disordered" evidence="2">
    <location>
        <begin position="134"/>
        <end position="154"/>
    </location>
</feature>
<proteinExistence type="inferred from homology"/>
<organism evidence="4 5">
    <name type="scientific">Demequina muriae</name>
    <dbReference type="NCBI Taxonomy" id="3051664"/>
    <lineage>
        <taxon>Bacteria</taxon>
        <taxon>Bacillati</taxon>
        <taxon>Actinomycetota</taxon>
        <taxon>Actinomycetes</taxon>
        <taxon>Micrococcales</taxon>
        <taxon>Demequinaceae</taxon>
        <taxon>Demequina</taxon>
    </lineage>
</organism>
<dbReference type="CDD" id="cd00085">
    <property type="entry name" value="HNHc"/>
    <property type="match status" value="1"/>
</dbReference>
<dbReference type="InterPro" id="IPR003615">
    <property type="entry name" value="HNH_nuc"/>
</dbReference>
<feature type="domain" description="HNH nuclease" evidence="3">
    <location>
        <begin position="394"/>
        <end position="444"/>
    </location>
</feature>
<accession>A0ABT8GE47</accession>
<dbReference type="Proteomes" id="UP001172708">
    <property type="component" value="Unassembled WGS sequence"/>
</dbReference>
<dbReference type="EMBL" id="JAUHQA010000001">
    <property type="protein sequence ID" value="MDN4479697.1"/>
    <property type="molecule type" value="Genomic_DNA"/>
</dbReference>
<evidence type="ECO:0000259" key="3">
    <source>
        <dbReference type="SMART" id="SM00507"/>
    </source>
</evidence>
<dbReference type="Pfam" id="PF01844">
    <property type="entry name" value="HNH"/>
    <property type="match status" value="1"/>
</dbReference>